<dbReference type="AlphaFoldDB" id="A0A0A1T8M4"/>
<dbReference type="Gene3D" id="3.90.1200.10">
    <property type="match status" value="1"/>
</dbReference>
<name>A0A0A1T8M4_9HYPO</name>
<dbReference type="InterPro" id="IPR011009">
    <property type="entry name" value="Kinase-like_dom_sf"/>
</dbReference>
<dbReference type="InterPro" id="IPR002575">
    <property type="entry name" value="Aminoglycoside_PTrfase"/>
</dbReference>
<dbReference type="Pfam" id="PF01636">
    <property type="entry name" value="APH"/>
    <property type="match status" value="1"/>
</dbReference>
<sequence length="372" mass="42009">MATDATSQTAAIHTSIEETLRSTPYAASNLRPLSGGNANFIYHATLQTPLPDGTADVVVKHGEGFVASSPDWKLGKFRCEIEKESLHLVEQLPPLITSHCEVRTPRMLFFNPDNCTQVQEYLPHALSLKDYARKHWPAPSPVSVKPRCIELGRSLGQWLRSFHDWSEQSANSQVRELFSKNKEMQAIKKMVNYDQLLRMVNKWPSFLKESEGVFQEVVKMAADELEDESKLHVIHGDFWTGNILLPDESIDNDKQIPVRIVDWEMAQLGVRPEDLGQVIAELWELKLYKDIDAGLWIIEGFGQGYGTVENDFMFRALVHTGAHLVAMGSTTPGWGTPEQGEQVARTGKDLLVNAFRKDRKAFEGHDLECLLR</sequence>
<organism evidence="2 3">
    <name type="scientific">[Torrubiella] hemipterigena</name>
    <dbReference type="NCBI Taxonomy" id="1531966"/>
    <lineage>
        <taxon>Eukaryota</taxon>
        <taxon>Fungi</taxon>
        <taxon>Dikarya</taxon>
        <taxon>Ascomycota</taxon>
        <taxon>Pezizomycotina</taxon>
        <taxon>Sordariomycetes</taxon>
        <taxon>Hypocreomycetidae</taxon>
        <taxon>Hypocreales</taxon>
        <taxon>Clavicipitaceae</taxon>
        <taxon>Clavicipitaceae incertae sedis</taxon>
        <taxon>'Torrubiella' clade</taxon>
    </lineage>
</organism>
<keyword evidence="3" id="KW-1185">Reference proteome</keyword>
<proteinExistence type="predicted"/>
<accession>A0A0A1T8M4</accession>
<dbReference type="STRING" id="1531966.A0A0A1T8M4"/>
<reference evidence="2 3" key="1">
    <citation type="journal article" date="2015" name="Genome Announc.">
        <title>Draft Genome Sequence and Gene Annotation of the Entomopathogenic Fungus Verticillium hemipterigenum.</title>
        <authorList>
            <person name="Horn F."/>
            <person name="Habel A."/>
            <person name="Scharf D.H."/>
            <person name="Dworschak J."/>
            <person name="Brakhage A.A."/>
            <person name="Guthke R."/>
            <person name="Hertweck C."/>
            <person name="Linde J."/>
        </authorList>
    </citation>
    <scope>NUCLEOTIDE SEQUENCE [LARGE SCALE GENOMIC DNA]</scope>
</reference>
<dbReference type="HOGENOM" id="CLU_059226_0_0_1"/>
<protein>
    <recommendedName>
        <fullName evidence="1">Aminoglycoside phosphotransferase domain-containing protein</fullName>
    </recommendedName>
</protein>
<evidence type="ECO:0000313" key="2">
    <source>
        <dbReference type="EMBL" id="CEJ93466.1"/>
    </source>
</evidence>
<evidence type="ECO:0000313" key="3">
    <source>
        <dbReference type="Proteomes" id="UP000039046"/>
    </source>
</evidence>
<dbReference type="Gene3D" id="3.30.200.20">
    <property type="entry name" value="Phosphorylase Kinase, domain 1"/>
    <property type="match status" value="1"/>
</dbReference>
<dbReference type="SUPFAM" id="SSF56112">
    <property type="entry name" value="Protein kinase-like (PK-like)"/>
    <property type="match status" value="1"/>
</dbReference>
<gene>
    <name evidence="2" type="ORF">VHEMI09052</name>
</gene>
<evidence type="ECO:0000259" key="1">
    <source>
        <dbReference type="Pfam" id="PF01636"/>
    </source>
</evidence>
<dbReference type="OrthoDB" id="25129at2759"/>
<dbReference type="EMBL" id="CDHN01000005">
    <property type="protein sequence ID" value="CEJ93466.1"/>
    <property type="molecule type" value="Genomic_DNA"/>
</dbReference>
<dbReference type="Proteomes" id="UP000039046">
    <property type="component" value="Unassembled WGS sequence"/>
</dbReference>
<feature type="domain" description="Aminoglycoside phosphotransferase" evidence="1">
    <location>
        <begin position="102"/>
        <end position="284"/>
    </location>
</feature>